<dbReference type="InterPro" id="IPR002401">
    <property type="entry name" value="Cyt_P450_E_grp-I"/>
</dbReference>
<feature type="binding site" description="axial binding residue" evidence="14">
    <location>
        <position position="434"/>
    </location>
    <ligand>
        <name>heme</name>
        <dbReference type="ChEBI" id="CHEBI:30413"/>
    </ligand>
    <ligandPart>
        <name>Fe</name>
        <dbReference type="ChEBI" id="CHEBI:18248"/>
    </ligandPart>
</feature>
<evidence type="ECO:0000256" key="6">
    <source>
        <dbReference type="ARBA" id="ARBA00022617"/>
    </source>
</evidence>
<dbReference type="PRINTS" id="PR00463">
    <property type="entry name" value="EP450I"/>
</dbReference>
<gene>
    <name evidence="15" type="ORF">HZH68_016006</name>
</gene>
<evidence type="ECO:0000256" key="1">
    <source>
        <dbReference type="ARBA" id="ARBA00001971"/>
    </source>
</evidence>
<dbReference type="GO" id="GO:0005506">
    <property type="term" value="F:iron ion binding"/>
    <property type="evidence" value="ECO:0007669"/>
    <property type="project" value="InterPro"/>
</dbReference>
<dbReference type="InterPro" id="IPR036396">
    <property type="entry name" value="Cyt_P450_sf"/>
</dbReference>
<keyword evidence="8" id="KW-0256">Endoplasmic reticulum</keyword>
<comment type="caution">
    <text evidence="15">The sequence shown here is derived from an EMBL/GenBank/DDBJ whole genome shotgun (WGS) entry which is preliminary data.</text>
</comment>
<dbReference type="Proteomes" id="UP000617340">
    <property type="component" value="Unassembled WGS sequence"/>
</dbReference>
<keyword evidence="7 14" id="KW-0479">Metal-binding</keyword>
<dbReference type="PANTHER" id="PTHR24300:SF403">
    <property type="entry name" value="CYTOCHROME P450 306A1"/>
    <property type="match status" value="1"/>
</dbReference>
<keyword evidence="13" id="KW-0472">Membrane</keyword>
<name>A0A834J4S3_VESGE</name>
<dbReference type="AlphaFoldDB" id="A0A834J4S3"/>
<comment type="function">
    <text evidence="2">May be involved in the metabolism of insect hormones and in the breakdown of synthetic insecticides.</text>
</comment>
<dbReference type="EMBL" id="JACSDZ010000022">
    <property type="protein sequence ID" value="KAF7381131.1"/>
    <property type="molecule type" value="Genomic_DNA"/>
</dbReference>
<evidence type="ECO:0008006" key="17">
    <source>
        <dbReference type="Google" id="ProtNLM"/>
    </source>
</evidence>
<evidence type="ECO:0000313" key="16">
    <source>
        <dbReference type="Proteomes" id="UP000617340"/>
    </source>
</evidence>
<evidence type="ECO:0000256" key="14">
    <source>
        <dbReference type="PIRSR" id="PIRSR602401-1"/>
    </source>
</evidence>
<dbReference type="InterPro" id="IPR050182">
    <property type="entry name" value="Cytochrome_P450_fam2"/>
</dbReference>
<keyword evidence="6 14" id="KW-0349">Heme</keyword>
<dbReference type="SUPFAM" id="SSF48264">
    <property type="entry name" value="Cytochrome P450"/>
    <property type="match status" value="1"/>
</dbReference>
<keyword evidence="12" id="KW-0503">Monooxygenase</keyword>
<evidence type="ECO:0000256" key="13">
    <source>
        <dbReference type="ARBA" id="ARBA00023136"/>
    </source>
</evidence>
<proteinExistence type="inferred from homology"/>
<sequence>MSIFMIVVAFMLLTILYYMSRKKHRLPPGPLGLPIVGYLPWIDPKAPHETLTELTRKYGPICGLKMGSVYTVLLSDPRLIRQVFAKDTFAGRAPLYLTHGMMHGYGLICAEGELWRDQRRFVAGCLKNLGMVKFGLKRDRMERRILAVLEECISKLKERSTIDGFDPNETLQHSIGNLMNDLVFGKTYDENDRVWNWLRMLQEEGVKHIGVAGPLNFLPFLRFLPWYGKTMYTLIDGKEKTHKIYKSIVEEHRSNPVKTESLLAAFDDEMTSRMKSDDLGYFTEKQFYHLLADIFGAGMDTTLTTLRWFLLFVATYPDEQEKIYQEMQQVLPDKEPTLDDRTVLTRLEAAIAEVQRIRSVVPVGIPHGTIEDTQIGDYDIPKGTMVVPMQWSIHTDPSYWQDPFDFKPDRFIADDGSLVKPEAFLPFQTGKRMCVGDELARMILFLFSSRIIRRFVVSIPPNVSINLEGECGITLVPKPHRLVFALRECPGI</sequence>
<comment type="similarity">
    <text evidence="5">Belongs to the cytochrome P450 family.</text>
</comment>
<evidence type="ECO:0000256" key="5">
    <source>
        <dbReference type="ARBA" id="ARBA00010617"/>
    </source>
</evidence>
<keyword evidence="9" id="KW-0492">Microsome</keyword>
<comment type="cofactor">
    <cofactor evidence="1 14">
        <name>heme</name>
        <dbReference type="ChEBI" id="CHEBI:30413"/>
    </cofactor>
</comment>
<dbReference type="GO" id="GO:0008395">
    <property type="term" value="F:steroid hydroxylase activity"/>
    <property type="evidence" value="ECO:0007669"/>
    <property type="project" value="TreeGrafter"/>
</dbReference>
<dbReference type="InterPro" id="IPR001128">
    <property type="entry name" value="Cyt_P450"/>
</dbReference>
<evidence type="ECO:0000256" key="11">
    <source>
        <dbReference type="ARBA" id="ARBA00023004"/>
    </source>
</evidence>
<dbReference type="GO" id="GO:0016712">
    <property type="term" value="F:oxidoreductase activity, acting on paired donors, with incorporation or reduction of molecular oxygen, reduced flavin or flavoprotein as one donor, and incorporation of one atom of oxygen"/>
    <property type="evidence" value="ECO:0007669"/>
    <property type="project" value="TreeGrafter"/>
</dbReference>
<dbReference type="Pfam" id="PF00067">
    <property type="entry name" value="p450"/>
    <property type="match status" value="1"/>
</dbReference>
<evidence type="ECO:0000313" key="15">
    <source>
        <dbReference type="EMBL" id="KAF7381131.1"/>
    </source>
</evidence>
<evidence type="ECO:0000256" key="4">
    <source>
        <dbReference type="ARBA" id="ARBA00004406"/>
    </source>
</evidence>
<evidence type="ECO:0000256" key="8">
    <source>
        <dbReference type="ARBA" id="ARBA00022824"/>
    </source>
</evidence>
<comment type="subcellular location">
    <subcellularLocation>
        <location evidence="4">Endoplasmic reticulum membrane</location>
        <topology evidence="4">Peripheral membrane protein</topology>
    </subcellularLocation>
    <subcellularLocation>
        <location evidence="3">Microsome membrane</location>
        <topology evidence="3">Peripheral membrane protein</topology>
    </subcellularLocation>
</comment>
<organism evidence="15 16">
    <name type="scientific">Vespula germanica</name>
    <name type="common">German yellow jacket</name>
    <name type="synonym">Paravespula germanica</name>
    <dbReference type="NCBI Taxonomy" id="30212"/>
    <lineage>
        <taxon>Eukaryota</taxon>
        <taxon>Metazoa</taxon>
        <taxon>Ecdysozoa</taxon>
        <taxon>Arthropoda</taxon>
        <taxon>Hexapoda</taxon>
        <taxon>Insecta</taxon>
        <taxon>Pterygota</taxon>
        <taxon>Neoptera</taxon>
        <taxon>Endopterygota</taxon>
        <taxon>Hymenoptera</taxon>
        <taxon>Apocrita</taxon>
        <taxon>Aculeata</taxon>
        <taxon>Vespoidea</taxon>
        <taxon>Vespidae</taxon>
        <taxon>Vespinae</taxon>
        <taxon>Vespula</taxon>
    </lineage>
</organism>
<dbReference type="GO" id="GO:0006805">
    <property type="term" value="P:xenobiotic metabolic process"/>
    <property type="evidence" value="ECO:0007669"/>
    <property type="project" value="TreeGrafter"/>
</dbReference>
<dbReference type="GO" id="GO:0020037">
    <property type="term" value="F:heme binding"/>
    <property type="evidence" value="ECO:0007669"/>
    <property type="project" value="InterPro"/>
</dbReference>
<evidence type="ECO:0000256" key="3">
    <source>
        <dbReference type="ARBA" id="ARBA00004174"/>
    </source>
</evidence>
<dbReference type="Gene3D" id="1.10.630.10">
    <property type="entry name" value="Cytochrome P450"/>
    <property type="match status" value="1"/>
</dbReference>
<keyword evidence="10" id="KW-0560">Oxidoreductase</keyword>
<keyword evidence="16" id="KW-1185">Reference proteome</keyword>
<evidence type="ECO:0000256" key="12">
    <source>
        <dbReference type="ARBA" id="ARBA00023033"/>
    </source>
</evidence>
<accession>A0A834J4S3</accession>
<keyword evidence="11 14" id="KW-0408">Iron</keyword>
<dbReference type="PANTHER" id="PTHR24300">
    <property type="entry name" value="CYTOCHROME P450 508A4-RELATED"/>
    <property type="match status" value="1"/>
</dbReference>
<reference evidence="15" key="1">
    <citation type="journal article" date="2020" name="G3 (Bethesda)">
        <title>High-Quality Assemblies for Three Invasive Social Wasps from the &lt;i&gt;Vespula&lt;/i&gt; Genus.</title>
        <authorList>
            <person name="Harrop T.W.R."/>
            <person name="Guhlin J."/>
            <person name="McLaughlin G.M."/>
            <person name="Permina E."/>
            <person name="Stockwell P."/>
            <person name="Gilligan J."/>
            <person name="Le Lec M.F."/>
            <person name="Gruber M.A.M."/>
            <person name="Quinn O."/>
            <person name="Lovegrove M."/>
            <person name="Duncan E.J."/>
            <person name="Remnant E.J."/>
            <person name="Van Eeckhoven J."/>
            <person name="Graham B."/>
            <person name="Knapp R.A."/>
            <person name="Langford K.W."/>
            <person name="Kronenberg Z."/>
            <person name="Press M.O."/>
            <person name="Eacker S.M."/>
            <person name="Wilson-Rankin E.E."/>
            <person name="Purcell J."/>
            <person name="Lester P.J."/>
            <person name="Dearden P.K."/>
        </authorList>
    </citation>
    <scope>NUCLEOTIDE SEQUENCE</scope>
    <source>
        <strain evidence="15">Linc-1</strain>
    </source>
</reference>
<evidence type="ECO:0000256" key="7">
    <source>
        <dbReference type="ARBA" id="ARBA00022723"/>
    </source>
</evidence>
<protein>
    <recommendedName>
        <fullName evidence="17">Cytochrome P450 306a1</fullName>
    </recommendedName>
</protein>
<dbReference type="GO" id="GO:0005789">
    <property type="term" value="C:endoplasmic reticulum membrane"/>
    <property type="evidence" value="ECO:0007669"/>
    <property type="project" value="UniProtKB-SubCell"/>
</dbReference>
<dbReference type="FunFam" id="1.10.630.10:FF:000238">
    <property type="entry name" value="Cytochrome P450 2A6"/>
    <property type="match status" value="1"/>
</dbReference>
<evidence type="ECO:0000256" key="9">
    <source>
        <dbReference type="ARBA" id="ARBA00022848"/>
    </source>
</evidence>
<evidence type="ECO:0000256" key="2">
    <source>
        <dbReference type="ARBA" id="ARBA00003690"/>
    </source>
</evidence>
<dbReference type="GO" id="GO:0006082">
    <property type="term" value="P:organic acid metabolic process"/>
    <property type="evidence" value="ECO:0007669"/>
    <property type="project" value="TreeGrafter"/>
</dbReference>
<dbReference type="PRINTS" id="PR00385">
    <property type="entry name" value="P450"/>
</dbReference>
<evidence type="ECO:0000256" key="10">
    <source>
        <dbReference type="ARBA" id="ARBA00023002"/>
    </source>
</evidence>